<proteinExistence type="predicted"/>
<protein>
    <submittedName>
        <fullName evidence="1">Uncharacterized protein</fullName>
    </submittedName>
</protein>
<sequence>MSTQVSQIAEAVKEQTLFKRNDIVQSGIVHRDTVHPDTIHPDAEEHQVNSIFDNYFGEVIKQEKLDEEAF</sequence>
<name>A0A8S9K9E3_BRACR</name>
<evidence type="ECO:0000313" key="1">
    <source>
        <dbReference type="EMBL" id="KAF2590173.1"/>
    </source>
</evidence>
<dbReference type="EMBL" id="QGKY02000190">
    <property type="protein sequence ID" value="KAF2590173.1"/>
    <property type="molecule type" value="Genomic_DNA"/>
</dbReference>
<accession>A0A8S9K9E3</accession>
<dbReference type="AlphaFoldDB" id="A0A8S9K9E3"/>
<gene>
    <name evidence="1" type="ORF">F2Q70_00038642</name>
</gene>
<reference evidence="1" key="1">
    <citation type="submission" date="2019-12" db="EMBL/GenBank/DDBJ databases">
        <title>Genome sequencing and annotation of Brassica cretica.</title>
        <authorList>
            <person name="Studholme D.J."/>
            <person name="Sarris P.F."/>
        </authorList>
    </citation>
    <scope>NUCLEOTIDE SEQUENCE</scope>
    <source>
        <strain evidence="1">PFS-102/07</strain>
        <tissue evidence="1">Leaf</tissue>
    </source>
</reference>
<organism evidence="1">
    <name type="scientific">Brassica cretica</name>
    <name type="common">Mustard</name>
    <dbReference type="NCBI Taxonomy" id="69181"/>
    <lineage>
        <taxon>Eukaryota</taxon>
        <taxon>Viridiplantae</taxon>
        <taxon>Streptophyta</taxon>
        <taxon>Embryophyta</taxon>
        <taxon>Tracheophyta</taxon>
        <taxon>Spermatophyta</taxon>
        <taxon>Magnoliopsida</taxon>
        <taxon>eudicotyledons</taxon>
        <taxon>Gunneridae</taxon>
        <taxon>Pentapetalae</taxon>
        <taxon>rosids</taxon>
        <taxon>malvids</taxon>
        <taxon>Brassicales</taxon>
        <taxon>Brassicaceae</taxon>
        <taxon>Brassiceae</taxon>
        <taxon>Brassica</taxon>
    </lineage>
</organism>
<comment type="caution">
    <text evidence="1">The sequence shown here is derived from an EMBL/GenBank/DDBJ whole genome shotgun (WGS) entry which is preliminary data.</text>
</comment>